<protein>
    <recommendedName>
        <fullName evidence="2">Single-stranded-DNA-specific exonuclease RecJ</fullName>
    </recommendedName>
</protein>
<keyword evidence="3" id="KW-0540">Nuclease</keyword>
<sequence>MEIRGKKIPHTIVHILQNRGYDTPRLIEKFFAPSLSDLHDPFLMNDMEKAVDRIIMAMNNKEKILIHGDYDTDGITGAALLISNLKKLGLDVSYYIPNRLEEGYGLSASGISRAIEEKCSLIITVDCGSSAITEVESASENHIDVIVCDHHRPKESLPNAFAMINPKRTDSNYPFKELAGVGVAFKLVQALHEKLRQPKEEAYEDLDLVALGSVVDIVPLIDENRIVVKYGISKIPKSQRVGFKALLEETGLCHGVTSYHLGFVIGPRINACGRLRDAKSALELLLTQDMSRARVLAHSLSLDNEARKGIEDTIYREAEAIIKTSDADQARVIILAKEGWHEGVLGIVASRVSADHFRPAIALSLKDDVVKGSARSIPDFDITEAISNCQHLLSKYGGHAQAAGLELNRKDLDAFRACMNEYAQGVESKTFVRKTLYDMELAWSQITSELVYFLKYFEPTGTANPQPVFLGKDCEVVGIPRVVGSNHLKLSLRQHNKALPALAYGRADEILNIEVGKTRVNCLYSIAEDSFLGKRKTILKIREMEINRP</sequence>
<accession>A0A0S8FRI8</accession>
<dbReference type="Pfam" id="PF17768">
    <property type="entry name" value="RecJ_OB"/>
    <property type="match status" value="1"/>
</dbReference>
<evidence type="ECO:0000259" key="8">
    <source>
        <dbReference type="Pfam" id="PF17768"/>
    </source>
</evidence>
<dbReference type="GO" id="GO:0003676">
    <property type="term" value="F:nucleic acid binding"/>
    <property type="evidence" value="ECO:0007669"/>
    <property type="project" value="InterPro"/>
</dbReference>
<dbReference type="SUPFAM" id="SSF64182">
    <property type="entry name" value="DHH phosphoesterases"/>
    <property type="match status" value="1"/>
</dbReference>
<dbReference type="STRING" id="1703779.AMJ83_07555"/>
<feature type="domain" description="DDH" evidence="6">
    <location>
        <begin position="63"/>
        <end position="212"/>
    </location>
</feature>
<evidence type="ECO:0000313" key="10">
    <source>
        <dbReference type="Proteomes" id="UP000051373"/>
    </source>
</evidence>
<dbReference type="InterPro" id="IPR003156">
    <property type="entry name" value="DHHA1_dom"/>
</dbReference>
<reference evidence="9 10" key="1">
    <citation type="journal article" date="2015" name="Microbiome">
        <title>Genomic resolution of linkages in carbon, nitrogen, and sulfur cycling among widespread estuary sediment bacteria.</title>
        <authorList>
            <person name="Baker B.J."/>
            <person name="Lazar C.S."/>
            <person name="Teske A.P."/>
            <person name="Dick G.J."/>
        </authorList>
    </citation>
    <scope>NUCLEOTIDE SEQUENCE [LARGE SCALE GENOMIC DNA]</scope>
    <source>
        <strain evidence="9">SM23_42</strain>
    </source>
</reference>
<evidence type="ECO:0000313" key="9">
    <source>
        <dbReference type="EMBL" id="KPK63327.1"/>
    </source>
</evidence>
<dbReference type="PATRIC" id="fig|1703779.3.peg.2262"/>
<evidence type="ECO:0000256" key="5">
    <source>
        <dbReference type="ARBA" id="ARBA00022839"/>
    </source>
</evidence>
<dbReference type="InterPro" id="IPR001667">
    <property type="entry name" value="DDH_dom"/>
</dbReference>
<dbReference type="Pfam" id="PF02272">
    <property type="entry name" value="DHHA1"/>
    <property type="match status" value="1"/>
</dbReference>
<keyword evidence="4" id="KW-0378">Hydrolase</keyword>
<dbReference type="NCBIfam" id="TIGR00644">
    <property type="entry name" value="recJ"/>
    <property type="match status" value="1"/>
</dbReference>
<proteinExistence type="inferred from homology"/>
<evidence type="ECO:0000259" key="6">
    <source>
        <dbReference type="Pfam" id="PF01368"/>
    </source>
</evidence>
<dbReference type="Gene3D" id="3.10.310.30">
    <property type="match status" value="1"/>
</dbReference>
<evidence type="ECO:0000256" key="1">
    <source>
        <dbReference type="ARBA" id="ARBA00005915"/>
    </source>
</evidence>
<evidence type="ECO:0000256" key="3">
    <source>
        <dbReference type="ARBA" id="ARBA00022722"/>
    </source>
</evidence>
<dbReference type="InterPro" id="IPR051673">
    <property type="entry name" value="SSDNA_exonuclease_RecJ"/>
</dbReference>
<dbReference type="Pfam" id="PF01368">
    <property type="entry name" value="DHH"/>
    <property type="match status" value="1"/>
</dbReference>
<dbReference type="GO" id="GO:0008409">
    <property type="term" value="F:5'-3' exonuclease activity"/>
    <property type="evidence" value="ECO:0007669"/>
    <property type="project" value="InterPro"/>
</dbReference>
<dbReference type="PANTHER" id="PTHR30255">
    <property type="entry name" value="SINGLE-STRANDED-DNA-SPECIFIC EXONUCLEASE RECJ"/>
    <property type="match status" value="1"/>
</dbReference>
<comment type="similarity">
    <text evidence="1">Belongs to the RecJ family.</text>
</comment>
<comment type="caution">
    <text evidence="9">The sequence shown here is derived from an EMBL/GenBank/DDBJ whole genome shotgun (WGS) entry which is preliminary data.</text>
</comment>
<evidence type="ECO:0000259" key="7">
    <source>
        <dbReference type="Pfam" id="PF02272"/>
    </source>
</evidence>
<dbReference type="EMBL" id="LJUJ01000015">
    <property type="protein sequence ID" value="KPK63327.1"/>
    <property type="molecule type" value="Genomic_DNA"/>
</dbReference>
<dbReference type="Proteomes" id="UP000051373">
    <property type="component" value="Unassembled WGS sequence"/>
</dbReference>
<dbReference type="InterPro" id="IPR004610">
    <property type="entry name" value="RecJ"/>
</dbReference>
<evidence type="ECO:0000256" key="2">
    <source>
        <dbReference type="ARBA" id="ARBA00019841"/>
    </source>
</evidence>
<feature type="domain" description="DHHA1" evidence="7">
    <location>
        <begin position="331"/>
        <end position="424"/>
    </location>
</feature>
<dbReference type="GO" id="GO:0006310">
    <property type="term" value="P:DNA recombination"/>
    <property type="evidence" value="ECO:0007669"/>
    <property type="project" value="InterPro"/>
</dbReference>
<dbReference type="AlphaFoldDB" id="A0A0S8FRI8"/>
<evidence type="ECO:0000256" key="4">
    <source>
        <dbReference type="ARBA" id="ARBA00022801"/>
    </source>
</evidence>
<keyword evidence="5" id="KW-0269">Exonuclease</keyword>
<organism evidence="9 10">
    <name type="scientific">candidate division WOR_3 bacterium SM23_42</name>
    <dbReference type="NCBI Taxonomy" id="1703779"/>
    <lineage>
        <taxon>Bacteria</taxon>
        <taxon>Bacteria division WOR-3</taxon>
    </lineage>
</organism>
<dbReference type="PANTHER" id="PTHR30255:SF2">
    <property type="entry name" value="SINGLE-STRANDED-DNA-SPECIFIC EXONUCLEASE RECJ"/>
    <property type="match status" value="1"/>
</dbReference>
<feature type="domain" description="RecJ OB" evidence="8">
    <location>
        <begin position="437"/>
        <end position="542"/>
    </location>
</feature>
<gene>
    <name evidence="9" type="ORF">AMJ83_07555</name>
</gene>
<name>A0A0S8FRI8_UNCW3</name>
<dbReference type="InterPro" id="IPR041122">
    <property type="entry name" value="RecJ_OB"/>
</dbReference>
<dbReference type="Gene3D" id="3.90.1640.30">
    <property type="match status" value="1"/>
</dbReference>
<dbReference type="GO" id="GO:0006281">
    <property type="term" value="P:DNA repair"/>
    <property type="evidence" value="ECO:0007669"/>
    <property type="project" value="InterPro"/>
</dbReference>
<dbReference type="InterPro" id="IPR038763">
    <property type="entry name" value="DHH_sf"/>
</dbReference>